<keyword evidence="1" id="KW-0175">Coiled coil</keyword>
<dbReference type="Pfam" id="PF12259">
    <property type="entry name" value="Baculo_F"/>
    <property type="match status" value="1"/>
</dbReference>
<evidence type="ECO:0000256" key="1">
    <source>
        <dbReference type="SAM" id="Coils"/>
    </source>
</evidence>
<protein>
    <submittedName>
        <fullName evidence="2">Uncharacterized protein</fullName>
    </submittedName>
</protein>
<dbReference type="AlphaFoldDB" id="A0AAN8P0M5"/>
<organism evidence="2 3">
    <name type="scientific">Polyplax serrata</name>
    <name type="common">Common mouse louse</name>
    <dbReference type="NCBI Taxonomy" id="468196"/>
    <lineage>
        <taxon>Eukaryota</taxon>
        <taxon>Metazoa</taxon>
        <taxon>Ecdysozoa</taxon>
        <taxon>Arthropoda</taxon>
        <taxon>Hexapoda</taxon>
        <taxon>Insecta</taxon>
        <taxon>Pterygota</taxon>
        <taxon>Neoptera</taxon>
        <taxon>Paraneoptera</taxon>
        <taxon>Psocodea</taxon>
        <taxon>Troctomorpha</taxon>
        <taxon>Phthiraptera</taxon>
        <taxon>Anoplura</taxon>
        <taxon>Polyplacidae</taxon>
        <taxon>Polyplax</taxon>
    </lineage>
</organism>
<dbReference type="Proteomes" id="UP001372834">
    <property type="component" value="Unassembled WGS sequence"/>
</dbReference>
<evidence type="ECO:0000313" key="2">
    <source>
        <dbReference type="EMBL" id="KAK6630015.1"/>
    </source>
</evidence>
<sequence length="345" mass="39300">MNANLEKLNKFFLCVSKEINNIELRETIIDHFTLLTQLIQILNEEIDLIASSVLLGRHNTLHPRIIIPRALLQRLSDIRLPKDLQLPFPLKFKYASEYFDLAELHAALINDDLMCVVDFPLVPRENYTLYELLPLPVHHNISHILSFIHLDHPYLVMSKSKVNFAELDSLKRCVRQGNTYFCEINLRLSTRNPPCSVILLTTIPKEIPSTCATKTVSSDVEIIQKLADGVWLFSLSQPTLATLNCDKFDPSDFELSNAGILKLNKGSHSINIALDKCCRVANKSGIGNAVPIGKLKMIGTSMNELKAAKFKLTEYNKDLDKLLKQNSRYTIRSRRLRYPQCQEQS</sequence>
<feature type="coiled-coil region" evidence="1">
    <location>
        <begin position="305"/>
        <end position="332"/>
    </location>
</feature>
<gene>
    <name evidence="2" type="ORF">RUM43_015129</name>
</gene>
<accession>A0AAN8P0M5</accession>
<comment type="caution">
    <text evidence="2">The sequence shown here is derived from an EMBL/GenBank/DDBJ whole genome shotgun (WGS) entry which is preliminary data.</text>
</comment>
<evidence type="ECO:0000313" key="3">
    <source>
        <dbReference type="Proteomes" id="UP001372834"/>
    </source>
</evidence>
<name>A0AAN8P0M5_POLSC</name>
<dbReference type="InterPro" id="IPR022048">
    <property type="entry name" value="Envelope_fusion-like"/>
</dbReference>
<proteinExistence type="predicted"/>
<dbReference type="EMBL" id="JAWJWE010000032">
    <property type="protein sequence ID" value="KAK6630015.1"/>
    <property type="molecule type" value="Genomic_DNA"/>
</dbReference>
<reference evidence="2 3" key="1">
    <citation type="submission" date="2023-10" db="EMBL/GenBank/DDBJ databases">
        <title>Genomes of two closely related lineages of the louse Polyplax serrata with different host specificities.</title>
        <authorList>
            <person name="Martinu J."/>
            <person name="Tarabai H."/>
            <person name="Stefka J."/>
            <person name="Hypsa V."/>
        </authorList>
    </citation>
    <scope>NUCLEOTIDE SEQUENCE [LARGE SCALE GENOMIC DNA]</scope>
    <source>
        <strain evidence="2">HR10_N</strain>
    </source>
</reference>